<dbReference type="InterPro" id="IPR011663">
    <property type="entry name" value="UTRA"/>
</dbReference>
<dbReference type="OrthoDB" id="8584262at2"/>
<gene>
    <name evidence="6" type="ordered locus">Apar_0077</name>
</gene>
<dbReference type="InterPro" id="IPR000524">
    <property type="entry name" value="Tscrpt_reg_HTH_GntR"/>
</dbReference>
<keyword evidence="7" id="KW-1185">Reference proteome</keyword>
<dbReference type="eggNOG" id="COG2188">
    <property type="taxonomic scope" value="Bacteria"/>
</dbReference>
<dbReference type="Gene3D" id="3.40.1410.10">
    <property type="entry name" value="Chorismate lyase-like"/>
    <property type="match status" value="1"/>
</dbReference>
<keyword evidence="4" id="KW-0804">Transcription</keyword>
<dbReference type="AlphaFoldDB" id="C8W8S5"/>
<dbReference type="KEGG" id="apv:Apar_0077"/>
<dbReference type="CDD" id="cd07377">
    <property type="entry name" value="WHTH_GntR"/>
    <property type="match status" value="1"/>
</dbReference>
<dbReference type="InterPro" id="IPR036390">
    <property type="entry name" value="WH_DNA-bd_sf"/>
</dbReference>
<dbReference type="GO" id="GO:0003677">
    <property type="term" value="F:DNA binding"/>
    <property type="evidence" value="ECO:0007669"/>
    <property type="project" value="UniProtKB-KW"/>
</dbReference>
<dbReference type="GO" id="GO:0045892">
    <property type="term" value="P:negative regulation of DNA-templated transcription"/>
    <property type="evidence" value="ECO:0007669"/>
    <property type="project" value="TreeGrafter"/>
</dbReference>
<dbReference type="FunFam" id="3.40.1410.10:FF:000008">
    <property type="entry name" value="Transcriptional regulator, GntR family"/>
    <property type="match status" value="1"/>
</dbReference>
<evidence type="ECO:0000259" key="5">
    <source>
        <dbReference type="PROSITE" id="PS50949"/>
    </source>
</evidence>
<keyword evidence="3" id="KW-0238">DNA-binding</keyword>
<dbReference type="Gene3D" id="1.10.10.10">
    <property type="entry name" value="Winged helix-like DNA-binding domain superfamily/Winged helix DNA-binding domain"/>
    <property type="match status" value="1"/>
</dbReference>
<dbReference type="PANTHER" id="PTHR44846">
    <property type="entry name" value="MANNOSYL-D-GLYCERATE TRANSPORT/METABOLISM SYSTEM REPRESSOR MNGR-RELATED"/>
    <property type="match status" value="1"/>
</dbReference>
<proteinExistence type="predicted"/>
<dbReference type="PROSITE" id="PS50949">
    <property type="entry name" value="HTH_GNTR"/>
    <property type="match status" value="1"/>
</dbReference>
<dbReference type="Pfam" id="PF00392">
    <property type="entry name" value="GntR"/>
    <property type="match status" value="1"/>
</dbReference>
<evidence type="ECO:0000313" key="6">
    <source>
        <dbReference type="EMBL" id="ACV50513.1"/>
    </source>
</evidence>
<evidence type="ECO:0000256" key="2">
    <source>
        <dbReference type="ARBA" id="ARBA00023015"/>
    </source>
</evidence>
<dbReference type="InterPro" id="IPR036388">
    <property type="entry name" value="WH-like_DNA-bd_sf"/>
</dbReference>
<dbReference type="SMART" id="SM00866">
    <property type="entry name" value="UTRA"/>
    <property type="match status" value="1"/>
</dbReference>
<dbReference type="HOGENOM" id="CLU_063236_5_0_11"/>
<sequence>MNKYDLIVQDIKQDISLGTYPAYSRLPSVAQLCQQYEVSKITINKALEVLEQQGLIFRRKGSGTFVKKLEEGTQIRPSKEVSGQMEGFMAEHTARGERVKSIVYTFEVQHPSEYIAKALDISPEDFVYRIVRVRIVDDVSQVIEYTYMPIGLIPNLKMKHLEHSIYAYIENTLELRIANAHRVIRAVMPTTLEAERLSITPNEPLLEVEQIGYIDDGRAFEYSVARHAHGYEFMTISMH</sequence>
<evidence type="ECO:0000256" key="1">
    <source>
        <dbReference type="ARBA" id="ARBA00022491"/>
    </source>
</evidence>
<feature type="domain" description="HTH gntR-type" evidence="5">
    <location>
        <begin position="1"/>
        <end position="69"/>
    </location>
</feature>
<dbReference type="RefSeq" id="WP_012808173.1">
    <property type="nucleotide sequence ID" value="NC_013203.1"/>
</dbReference>
<dbReference type="PRINTS" id="PR00035">
    <property type="entry name" value="HTHGNTR"/>
</dbReference>
<dbReference type="GO" id="GO:0003700">
    <property type="term" value="F:DNA-binding transcription factor activity"/>
    <property type="evidence" value="ECO:0007669"/>
    <property type="project" value="InterPro"/>
</dbReference>
<dbReference type="SMART" id="SM00345">
    <property type="entry name" value="HTH_GNTR"/>
    <property type="match status" value="1"/>
</dbReference>
<dbReference type="Pfam" id="PF07702">
    <property type="entry name" value="UTRA"/>
    <property type="match status" value="1"/>
</dbReference>
<dbReference type="SUPFAM" id="SSF46785">
    <property type="entry name" value="Winged helix' DNA-binding domain"/>
    <property type="match status" value="1"/>
</dbReference>
<evidence type="ECO:0000313" key="7">
    <source>
        <dbReference type="Proteomes" id="UP000000960"/>
    </source>
</evidence>
<dbReference type="InterPro" id="IPR050679">
    <property type="entry name" value="Bact_HTH_transcr_reg"/>
</dbReference>
<name>C8W8S5_LANP1</name>
<organism evidence="6 7">
    <name type="scientific">Lancefieldella parvula (strain ATCC 33793 / DSM 20469 / CCUG 32760 / JCM 10300 / KCTC 3663 / VPI 0546 / 1246)</name>
    <name type="common">Atopobium parvulum</name>
    <dbReference type="NCBI Taxonomy" id="521095"/>
    <lineage>
        <taxon>Bacteria</taxon>
        <taxon>Bacillati</taxon>
        <taxon>Actinomycetota</taxon>
        <taxon>Coriobacteriia</taxon>
        <taxon>Coriobacteriales</taxon>
        <taxon>Atopobiaceae</taxon>
        <taxon>Lancefieldella</taxon>
    </lineage>
</organism>
<dbReference type="STRING" id="521095.Apar_0077"/>
<evidence type="ECO:0000256" key="3">
    <source>
        <dbReference type="ARBA" id="ARBA00023125"/>
    </source>
</evidence>
<dbReference type="SUPFAM" id="SSF64288">
    <property type="entry name" value="Chorismate lyase-like"/>
    <property type="match status" value="1"/>
</dbReference>
<reference evidence="6 7" key="1">
    <citation type="journal article" date="2009" name="Stand. Genomic Sci.">
        <title>Complete genome sequence of Atopobium parvulum type strain (IPP 1246).</title>
        <authorList>
            <person name="Copeland A."/>
            <person name="Sikorski J."/>
            <person name="Lapidus A."/>
            <person name="Nolan M."/>
            <person name="Del Rio T.G."/>
            <person name="Lucas S."/>
            <person name="Chen F."/>
            <person name="Tice H."/>
            <person name="Pitluck S."/>
            <person name="Cheng J.F."/>
            <person name="Pukall R."/>
            <person name="Chertkov O."/>
            <person name="Brettin T."/>
            <person name="Han C."/>
            <person name="Detter J.C."/>
            <person name="Kuske C."/>
            <person name="Bruce D."/>
            <person name="Goodwin L."/>
            <person name="Ivanova N."/>
            <person name="Mavromatis K."/>
            <person name="Mikhailova N."/>
            <person name="Chen A."/>
            <person name="Palaniappan K."/>
            <person name="Chain P."/>
            <person name="Rohde M."/>
            <person name="Goker M."/>
            <person name="Bristow J."/>
            <person name="Eisen J.A."/>
            <person name="Markowitz V."/>
            <person name="Hugenholtz P."/>
            <person name="Kyrpides N.C."/>
            <person name="Klenk H.P."/>
            <person name="Detter J.C."/>
        </authorList>
    </citation>
    <scope>NUCLEOTIDE SEQUENCE [LARGE SCALE GENOMIC DNA]</scope>
    <source>
        <strain evidence="7">ATCC 33793 / DSM 20469 / CCUG 32760 / JCM 10300 / KCTC 3663 / VPI 0546 / 1246</strain>
    </source>
</reference>
<accession>C8W8S5</accession>
<keyword evidence="1" id="KW-0678">Repressor</keyword>
<dbReference type="PANTHER" id="PTHR44846:SF5">
    <property type="entry name" value="HTH-TYPE TRANSCRIPTIONAL REGULATOR GMUR"/>
    <property type="match status" value="1"/>
</dbReference>
<dbReference type="EMBL" id="CP001721">
    <property type="protein sequence ID" value="ACV50513.1"/>
    <property type="molecule type" value="Genomic_DNA"/>
</dbReference>
<keyword evidence="2" id="KW-0805">Transcription regulation</keyword>
<dbReference type="InterPro" id="IPR028978">
    <property type="entry name" value="Chorismate_lyase_/UTRA_dom_sf"/>
</dbReference>
<evidence type="ECO:0000256" key="4">
    <source>
        <dbReference type="ARBA" id="ARBA00023163"/>
    </source>
</evidence>
<dbReference type="GeneID" id="84805620"/>
<dbReference type="Proteomes" id="UP000000960">
    <property type="component" value="Chromosome"/>
</dbReference>
<protein>
    <submittedName>
        <fullName evidence="6">Transcriptional regulator, GntR family</fullName>
    </submittedName>
</protein>